<dbReference type="Proteomes" id="UP000310200">
    <property type="component" value="Unassembled WGS sequence"/>
</dbReference>
<feature type="compositionally biased region" description="Polar residues" evidence="1">
    <location>
        <begin position="196"/>
        <end position="208"/>
    </location>
</feature>
<dbReference type="GO" id="GO:0006357">
    <property type="term" value="P:regulation of transcription by RNA polymerase II"/>
    <property type="evidence" value="ECO:0007669"/>
    <property type="project" value="TreeGrafter"/>
</dbReference>
<protein>
    <submittedName>
        <fullName evidence="3">Transcription factor adf-1</fullName>
    </submittedName>
</protein>
<dbReference type="InterPro" id="IPR039353">
    <property type="entry name" value="TF_Adf1"/>
</dbReference>
<dbReference type="PANTHER" id="PTHR12243:SF60">
    <property type="entry name" value="SI:CH211-15D5.12-RELATED"/>
    <property type="match status" value="1"/>
</dbReference>
<comment type="caution">
    <text evidence="3">The sequence shown here is derived from an EMBL/GenBank/DDBJ whole genome shotgun (WGS) entry which is preliminary data.</text>
</comment>
<evidence type="ECO:0000259" key="2">
    <source>
        <dbReference type="PROSITE" id="PS51029"/>
    </source>
</evidence>
<dbReference type="GO" id="GO:0005667">
    <property type="term" value="C:transcription regulator complex"/>
    <property type="evidence" value="ECO:0007669"/>
    <property type="project" value="TreeGrafter"/>
</dbReference>
<dbReference type="Pfam" id="PF10545">
    <property type="entry name" value="MADF_DNA_bdg"/>
    <property type="match status" value="1"/>
</dbReference>
<dbReference type="PANTHER" id="PTHR12243">
    <property type="entry name" value="MADF DOMAIN TRANSCRIPTION FACTOR"/>
    <property type="match status" value="1"/>
</dbReference>
<dbReference type="SMART" id="SM00595">
    <property type="entry name" value="MADF"/>
    <property type="match status" value="1"/>
</dbReference>
<proteinExistence type="predicted"/>
<dbReference type="GO" id="GO:0005634">
    <property type="term" value="C:nucleus"/>
    <property type="evidence" value="ECO:0007669"/>
    <property type="project" value="TreeGrafter"/>
</dbReference>
<reference evidence="3 4" key="1">
    <citation type="journal article" date="2019" name="Philos. Trans. R. Soc. Lond., B, Biol. Sci.">
        <title>Ant behaviour and brain gene expression of defending hosts depend on the ecological success of the intruding social parasite.</title>
        <authorList>
            <person name="Kaur R."/>
            <person name="Stoldt M."/>
            <person name="Jongepier E."/>
            <person name="Feldmeyer B."/>
            <person name="Menzel F."/>
            <person name="Bornberg-Bauer E."/>
            <person name="Foitzik S."/>
        </authorList>
    </citation>
    <scope>NUCLEOTIDE SEQUENCE [LARGE SCALE GENOMIC DNA]</scope>
    <source>
        <tissue evidence="3">Whole body</tissue>
    </source>
</reference>
<dbReference type="EMBL" id="QBLH01001354">
    <property type="protein sequence ID" value="TGZ52231.1"/>
    <property type="molecule type" value="Genomic_DNA"/>
</dbReference>
<feature type="domain" description="MADF" evidence="2">
    <location>
        <begin position="25"/>
        <end position="117"/>
    </location>
</feature>
<accession>A0A4S2KQV5</accession>
<feature type="region of interest" description="Disordered" evidence="1">
    <location>
        <begin position="196"/>
        <end position="251"/>
    </location>
</feature>
<name>A0A4S2KQV5_9HYME</name>
<keyword evidence="4" id="KW-1185">Reference proteome</keyword>
<evidence type="ECO:0000256" key="1">
    <source>
        <dbReference type="SAM" id="MobiDB-lite"/>
    </source>
</evidence>
<evidence type="ECO:0000313" key="4">
    <source>
        <dbReference type="Proteomes" id="UP000310200"/>
    </source>
</evidence>
<organism evidence="3 4">
    <name type="scientific">Temnothorax longispinosus</name>
    <dbReference type="NCBI Taxonomy" id="300112"/>
    <lineage>
        <taxon>Eukaryota</taxon>
        <taxon>Metazoa</taxon>
        <taxon>Ecdysozoa</taxon>
        <taxon>Arthropoda</taxon>
        <taxon>Hexapoda</taxon>
        <taxon>Insecta</taxon>
        <taxon>Pterygota</taxon>
        <taxon>Neoptera</taxon>
        <taxon>Endopterygota</taxon>
        <taxon>Hymenoptera</taxon>
        <taxon>Apocrita</taxon>
        <taxon>Aculeata</taxon>
        <taxon>Formicoidea</taxon>
        <taxon>Formicidae</taxon>
        <taxon>Myrmicinae</taxon>
        <taxon>Temnothorax</taxon>
    </lineage>
</organism>
<feature type="compositionally biased region" description="Basic and acidic residues" evidence="1">
    <location>
        <begin position="209"/>
        <end position="225"/>
    </location>
</feature>
<feature type="compositionally biased region" description="Low complexity" evidence="1">
    <location>
        <begin position="238"/>
        <end position="250"/>
    </location>
</feature>
<dbReference type="AlphaFoldDB" id="A0A4S2KQV5"/>
<dbReference type="InterPro" id="IPR006578">
    <property type="entry name" value="MADF-dom"/>
</dbReference>
<dbReference type="STRING" id="300112.A0A4S2KQV5"/>
<sequence length="330" mass="37334">MSDHNQYCNMFNESDEVFIKDTDELLIDAVRAYPHLYNHQDRNFKDHVMKENSWKEISLAVNLPVSDCQTRWVRLRERFGKEKRQRELDSRSGSGISRRAVSYKCFKFKTYVEVMENKAHNHVSSATALSPIQIDRQVTNSSTNSEIISSTKSPASCAASQLSNIADEVLIEPCANFSTSFKTNFLQGTGPSSLLATSLEDNSSTPSDSFRRCTDTPHRPDEHDQSTTSSMFSLKEFTPSPASTTPQATPLLRRPLTKKKNDLTGLESSLVTLCQTMHQRLQSNRNSDIAGSSDEIFARLIVNQLETLPSHEKQKRQQTIMQILYAPYDP</sequence>
<evidence type="ECO:0000313" key="3">
    <source>
        <dbReference type="EMBL" id="TGZ52231.1"/>
    </source>
</evidence>
<gene>
    <name evidence="3" type="ORF">DBV15_12754</name>
</gene>
<dbReference type="PROSITE" id="PS51029">
    <property type="entry name" value="MADF"/>
    <property type="match status" value="1"/>
</dbReference>